<evidence type="ECO:0000313" key="14">
    <source>
        <dbReference type="EMBL" id="MBE5920308.1"/>
    </source>
</evidence>
<evidence type="ECO:0000256" key="8">
    <source>
        <dbReference type="ARBA" id="ARBA00022692"/>
    </source>
</evidence>
<keyword evidence="9 13" id="KW-1133">Transmembrane helix</keyword>
<comment type="function">
    <text evidence="1">Multidrug efflux pump.</text>
</comment>
<dbReference type="InterPro" id="IPR048279">
    <property type="entry name" value="MdtK-like"/>
</dbReference>
<keyword evidence="8 13" id="KW-0812">Transmembrane</keyword>
<evidence type="ECO:0000256" key="7">
    <source>
        <dbReference type="ARBA" id="ARBA00022475"/>
    </source>
</evidence>
<feature type="transmembrane region" description="Helical" evidence="13">
    <location>
        <begin position="142"/>
        <end position="163"/>
    </location>
</feature>
<dbReference type="PIRSF" id="PIRSF006603">
    <property type="entry name" value="DinF"/>
    <property type="match status" value="1"/>
</dbReference>
<dbReference type="PANTHER" id="PTHR43298:SF2">
    <property type="entry name" value="FMN_FAD EXPORTER YEEO-RELATED"/>
    <property type="match status" value="1"/>
</dbReference>
<evidence type="ECO:0000313" key="15">
    <source>
        <dbReference type="Proteomes" id="UP000766246"/>
    </source>
</evidence>
<feature type="transmembrane region" description="Helical" evidence="13">
    <location>
        <begin position="316"/>
        <end position="342"/>
    </location>
</feature>
<keyword evidence="10" id="KW-0406">Ion transport</keyword>
<evidence type="ECO:0000256" key="1">
    <source>
        <dbReference type="ARBA" id="ARBA00003408"/>
    </source>
</evidence>
<feature type="transmembrane region" description="Helical" evidence="13">
    <location>
        <begin position="104"/>
        <end position="130"/>
    </location>
</feature>
<evidence type="ECO:0000256" key="6">
    <source>
        <dbReference type="ARBA" id="ARBA00022449"/>
    </source>
</evidence>
<dbReference type="InterPro" id="IPR050222">
    <property type="entry name" value="MATE_MdtK"/>
</dbReference>
<dbReference type="Proteomes" id="UP000766246">
    <property type="component" value="Unassembled WGS sequence"/>
</dbReference>
<dbReference type="AlphaFoldDB" id="A0A927UCC8"/>
<feature type="transmembrane region" description="Helical" evidence="13">
    <location>
        <begin position="175"/>
        <end position="195"/>
    </location>
</feature>
<feature type="transmembrane region" description="Helical" evidence="13">
    <location>
        <begin position="63"/>
        <end position="84"/>
    </location>
</feature>
<dbReference type="Pfam" id="PF01554">
    <property type="entry name" value="MatE"/>
    <property type="match status" value="2"/>
</dbReference>
<keyword evidence="5" id="KW-0813">Transport</keyword>
<name>A0A927UCC8_9FIRM</name>
<reference evidence="14" key="1">
    <citation type="submission" date="2019-04" db="EMBL/GenBank/DDBJ databases">
        <title>Evolution of Biomass-Degrading Anaerobic Consortia Revealed by Metagenomics.</title>
        <authorList>
            <person name="Peng X."/>
        </authorList>
    </citation>
    <scope>NUCLEOTIDE SEQUENCE</scope>
    <source>
        <strain evidence="14">SIG311</strain>
    </source>
</reference>
<keyword evidence="11 13" id="KW-0472">Membrane</keyword>
<evidence type="ECO:0000256" key="13">
    <source>
        <dbReference type="SAM" id="Phobius"/>
    </source>
</evidence>
<keyword evidence="7" id="KW-1003">Cell membrane</keyword>
<dbReference type="GO" id="GO:0006811">
    <property type="term" value="P:monoatomic ion transport"/>
    <property type="evidence" value="ECO:0007669"/>
    <property type="project" value="UniProtKB-KW"/>
</dbReference>
<evidence type="ECO:0000256" key="2">
    <source>
        <dbReference type="ARBA" id="ARBA00004651"/>
    </source>
</evidence>
<dbReference type="GO" id="GO:0015297">
    <property type="term" value="F:antiporter activity"/>
    <property type="evidence" value="ECO:0007669"/>
    <property type="project" value="UniProtKB-KW"/>
</dbReference>
<feature type="transmembrane region" description="Helical" evidence="13">
    <location>
        <begin position="20"/>
        <end position="43"/>
    </location>
</feature>
<evidence type="ECO:0000256" key="5">
    <source>
        <dbReference type="ARBA" id="ARBA00022448"/>
    </source>
</evidence>
<dbReference type="PANTHER" id="PTHR43298">
    <property type="entry name" value="MULTIDRUG RESISTANCE PROTEIN NORM-RELATED"/>
    <property type="match status" value="1"/>
</dbReference>
<feature type="transmembrane region" description="Helical" evidence="13">
    <location>
        <begin position="393"/>
        <end position="415"/>
    </location>
</feature>
<dbReference type="GO" id="GO:0005886">
    <property type="term" value="C:plasma membrane"/>
    <property type="evidence" value="ECO:0007669"/>
    <property type="project" value="UniProtKB-SubCell"/>
</dbReference>
<feature type="transmembrane region" description="Helical" evidence="13">
    <location>
        <begin position="362"/>
        <end position="386"/>
    </location>
</feature>
<comment type="similarity">
    <text evidence="3">Belongs to the multi antimicrobial extrusion (MATE) (TC 2.A.66.1) family.</text>
</comment>
<accession>A0A927UCC8</accession>
<dbReference type="InterPro" id="IPR002528">
    <property type="entry name" value="MATE_fam"/>
</dbReference>
<comment type="subcellular location">
    <subcellularLocation>
        <location evidence="2">Cell membrane</location>
        <topology evidence="2">Multi-pass membrane protein</topology>
    </subcellularLocation>
</comment>
<evidence type="ECO:0000256" key="10">
    <source>
        <dbReference type="ARBA" id="ARBA00023065"/>
    </source>
</evidence>
<proteinExistence type="inferred from homology"/>
<evidence type="ECO:0000256" key="12">
    <source>
        <dbReference type="ARBA" id="ARBA00031636"/>
    </source>
</evidence>
<keyword evidence="6" id="KW-0050">Antiport</keyword>
<feature type="transmembrane region" description="Helical" evidence="13">
    <location>
        <begin position="274"/>
        <end position="296"/>
    </location>
</feature>
<dbReference type="CDD" id="cd13137">
    <property type="entry name" value="MATE_NorM_like"/>
    <property type="match status" value="1"/>
</dbReference>
<evidence type="ECO:0000256" key="9">
    <source>
        <dbReference type="ARBA" id="ARBA00022989"/>
    </source>
</evidence>
<evidence type="ECO:0000256" key="11">
    <source>
        <dbReference type="ARBA" id="ARBA00023136"/>
    </source>
</evidence>
<organism evidence="14 15">
    <name type="scientific">Pseudobutyrivibrio ruminis</name>
    <dbReference type="NCBI Taxonomy" id="46206"/>
    <lineage>
        <taxon>Bacteria</taxon>
        <taxon>Bacillati</taxon>
        <taxon>Bacillota</taxon>
        <taxon>Clostridia</taxon>
        <taxon>Lachnospirales</taxon>
        <taxon>Lachnospiraceae</taxon>
        <taxon>Pseudobutyrivibrio</taxon>
    </lineage>
</organism>
<evidence type="ECO:0000256" key="4">
    <source>
        <dbReference type="ARBA" id="ARBA00020268"/>
    </source>
</evidence>
<feature type="transmembrane region" description="Helical" evidence="13">
    <location>
        <begin position="421"/>
        <end position="441"/>
    </location>
</feature>
<feature type="transmembrane region" description="Helical" evidence="13">
    <location>
        <begin position="246"/>
        <end position="268"/>
    </location>
</feature>
<dbReference type="EMBL" id="SVER01000029">
    <property type="protein sequence ID" value="MBE5920308.1"/>
    <property type="molecule type" value="Genomic_DNA"/>
</dbReference>
<evidence type="ECO:0000256" key="3">
    <source>
        <dbReference type="ARBA" id="ARBA00010199"/>
    </source>
</evidence>
<feature type="transmembrane region" description="Helical" evidence="13">
    <location>
        <begin position="201"/>
        <end position="225"/>
    </location>
</feature>
<comment type="caution">
    <text evidence="14">The sequence shown here is derived from an EMBL/GenBank/DDBJ whole genome shotgun (WGS) entry which is preliminary data.</text>
</comment>
<protein>
    <recommendedName>
        <fullName evidence="4">Probable multidrug resistance protein NorM</fullName>
    </recommendedName>
    <alternativeName>
        <fullName evidence="12">Multidrug-efflux transporter</fullName>
    </alternativeName>
</protein>
<dbReference type="GO" id="GO:0042910">
    <property type="term" value="F:xenobiotic transmembrane transporter activity"/>
    <property type="evidence" value="ECO:0007669"/>
    <property type="project" value="InterPro"/>
</dbReference>
<sequence>MEWKRIVMIQKSNIKNNHIFWSVVTVALPTMLEQILSVLMQYVDTAMVGRLGANATAAVSTSTTITWLIGSMPYAFGVAAMTLIAQAIGSGEENKIKQVAKQSLIFAIGVGAVLEIICLAVTPFVAVWMGADEAIRPAATRYFFWISVPVVLKSVQYILASAIRATKDTKTPMVISLLINAVNLILDYVFIYGFGLGVDGAAYATCISASLGGILTLFVFFRNPYLGFKDSIFKTDKDITHKMWKLSLPVLLINVASTSGYVVFAGLVSHMGTIIFAAHSIAVGAEELFYIGGYGFKSAANTMVGISYGEQNHDKYHAVCVSSIICTLAVMTLSGILLFIFATPLMGFFTSDANVIALGSKVLKMVAFSEPFFGMYIISEGIYYGLGKTKYPFVIEFAGMWLVRILATYVGIHFFGQGLVYVWTCMIADNVLKAIFLTAPLGRLWKK</sequence>
<gene>
    <name evidence="14" type="ORF">E7272_10755</name>
</gene>
<dbReference type="NCBIfam" id="TIGR00797">
    <property type="entry name" value="matE"/>
    <property type="match status" value="1"/>
</dbReference>